<protein>
    <submittedName>
        <fullName evidence="1">Uncharacterized protein</fullName>
    </submittedName>
</protein>
<accession>A0ABM8TAB2</accession>
<evidence type="ECO:0000313" key="1">
    <source>
        <dbReference type="EMBL" id="CAG2130764.1"/>
    </source>
</evidence>
<dbReference type="Proteomes" id="UP000672657">
    <property type="component" value="Unassembled WGS sequence"/>
</dbReference>
<dbReference type="RefSeq" id="WP_211951627.1">
    <property type="nucleotide sequence ID" value="NZ_CAJPVI010000001.1"/>
</dbReference>
<keyword evidence="2" id="KW-1185">Reference proteome</keyword>
<evidence type="ECO:0000313" key="2">
    <source>
        <dbReference type="Proteomes" id="UP000672657"/>
    </source>
</evidence>
<organism evidence="1 2">
    <name type="scientific">Cupriavidus numazuensis</name>
    <dbReference type="NCBI Taxonomy" id="221992"/>
    <lineage>
        <taxon>Bacteria</taxon>
        <taxon>Pseudomonadati</taxon>
        <taxon>Pseudomonadota</taxon>
        <taxon>Betaproteobacteria</taxon>
        <taxon>Burkholderiales</taxon>
        <taxon>Burkholderiaceae</taxon>
        <taxon>Cupriavidus</taxon>
    </lineage>
</organism>
<dbReference type="EMBL" id="CAJPVI010000001">
    <property type="protein sequence ID" value="CAG2130764.1"/>
    <property type="molecule type" value="Genomic_DNA"/>
</dbReference>
<proteinExistence type="predicted"/>
<reference evidence="1 2" key="1">
    <citation type="submission" date="2021-03" db="EMBL/GenBank/DDBJ databases">
        <authorList>
            <person name="Peeters C."/>
        </authorList>
    </citation>
    <scope>NUCLEOTIDE SEQUENCE [LARGE SCALE GENOMIC DNA]</scope>
    <source>
        <strain evidence="1 2">LMG 26411</strain>
    </source>
</reference>
<comment type="caution">
    <text evidence="1">The sequence shown here is derived from an EMBL/GenBank/DDBJ whole genome shotgun (WGS) entry which is preliminary data.</text>
</comment>
<name>A0ABM8TAB2_9BURK</name>
<sequence length="90" mass="10150">MSELTVGELRRQLDGLDDDVKLSFSGGLTFYRLKRWGDDEFIVEFNEPQADLSDSFKRKNPNVKVAFIDISNVEWDESGVIGGPIDVGVR</sequence>
<gene>
    <name evidence="1" type="ORF">LMG26411_00409</name>
</gene>